<evidence type="ECO:0000256" key="3">
    <source>
        <dbReference type="ARBA" id="ARBA00022729"/>
    </source>
</evidence>
<dbReference type="PANTHER" id="PTHR30024:SF42">
    <property type="entry name" value="ALIPHATIC SULFONATES-BINDING PROTEIN-RELATED"/>
    <property type="match status" value="1"/>
</dbReference>
<dbReference type="OrthoDB" id="7374754at2"/>
<keyword evidence="2" id="KW-0813">Transport</keyword>
<gene>
    <name evidence="8" type="ORF">AOY20_04245</name>
</gene>
<name>A0A0N7GXI4_9GAMM</name>
<dbReference type="GO" id="GO:0016020">
    <property type="term" value="C:membrane"/>
    <property type="evidence" value="ECO:0007669"/>
    <property type="project" value="InterPro"/>
</dbReference>
<feature type="transmembrane region" description="Helical" evidence="6">
    <location>
        <begin position="20"/>
        <end position="39"/>
    </location>
</feature>
<feature type="domain" description="Solute-binding protein family 3/N-terminal" evidence="7">
    <location>
        <begin position="45"/>
        <end position="260"/>
    </location>
</feature>
<keyword evidence="6" id="KW-0812">Transmembrane</keyword>
<sequence>MEQNHTLNNTPTWFNTSAHSVSAMLVACVMMGSTAVWAVDPNVKQLRVGYQKASVNVVIAKQQKLLEKEFPNAKISWNEFPGGPQILEALAVGSIDIGTTGDTPPVYAQAGNKPLTYIAYEKAKPLSSAILVPENSNITQLKQLKGKRVAVHRGSSSHYLLVQAVKKAGLEWTDIQPIWLSPADARAAFQKGAVDAWAIWDPYYAAAQVEDKAKVLTTGKDLSPNYTFYLASGNFVKQHPQAVKGFINQITLADKWVQKNKAQTAQIFSDSTGIKPNVSQLFINRRPSPSSAAPLNAKVIADQQQLADRFAELKIIPKPIQIKQAVWVQK</sequence>
<evidence type="ECO:0000256" key="2">
    <source>
        <dbReference type="ARBA" id="ARBA00022448"/>
    </source>
</evidence>
<dbReference type="PANTHER" id="PTHR30024">
    <property type="entry name" value="ALIPHATIC SULFONATES-BINDING PROTEIN-RELATED"/>
    <property type="match status" value="1"/>
</dbReference>
<comment type="function">
    <text evidence="4">Part of a binding-protein-dependent transport system for aliphatic sulfonates. Putative binding protein.</text>
</comment>
<evidence type="ECO:0000256" key="6">
    <source>
        <dbReference type="SAM" id="Phobius"/>
    </source>
</evidence>
<evidence type="ECO:0000313" key="8">
    <source>
        <dbReference type="EMBL" id="ALH94803.1"/>
    </source>
</evidence>
<dbReference type="GO" id="GO:0042626">
    <property type="term" value="F:ATPase-coupled transmembrane transporter activity"/>
    <property type="evidence" value="ECO:0007669"/>
    <property type="project" value="InterPro"/>
</dbReference>
<proteinExistence type="inferred from homology"/>
<protein>
    <recommendedName>
        <fullName evidence="5">Putative aliphatic sulfonates-binding protein</fullName>
    </recommendedName>
</protein>
<accession>A0A0N7GXI4</accession>
<dbReference type="STRING" id="1324350.AOY20_04245"/>
<dbReference type="InterPro" id="IPR001638">
    <property type="entry name" value="Solute-binding_3/MltF_N"/>
</dbReference>
<reference evidence="8 9" key="1">
    <citation type="journal article" date="2015" name="Int. J. Syst. Evol. Microbiol.">
        <title>Acinetobacter equi sp. nov. isolated from horse faeces.</title>
        <authorList>
            <person name="Poppel M.T."/>
            <person name="Skiebe E."/>
            <person name="Laue M."/>
            <person name="Bergmann H."/>
            <person name="Ebersberger I."/>
            <person name="Garn T."/>
            <person name="Fruth A."/>
            <person name="Baumgardt S."/>
            <person name="Busse H.J."/>
            <person name="Wilharm G."/>
        </authorList>
    </citation>
    <scope>NUCLEOTIDE SEQUENCE [LARGE SCALE GENOMIC DNA]</scope>
    <source>
        <strain evidence="8 9">114</strain>
    </source>
</reference>
<evidence type="ECO:0000313" key="9">
    <source>
        <dbReference type="Proteomes" id="UP000064939"/>
    </source>
</evidence>
<dbReference type="CDD" id="cd13557">
    <property type="entry name" value="PBP2_SsuA"/>
    <property type="match status" value="1"/>
</dbReference>
<evidence type="ECO:0000256" key="4">
    <source>
        <dbReference type="ARBA" id="ARBA00055538"/>
    </source>
</evidence>
<keyword evidence="6" id="KW-0472">Membrane</keyword>
<dbReference type="Proteomes" id="UP000064939">
    <property type="component" value="Chromosome"/>
</dbReference>
<dbReference type="NCBIfam" id="NF008588">
    <property type="entry name" value="PRK11553.1"/>
    <property type="match status" value="1"/>
</dbReference>
<dbReference type="KEGG" id="aei:AOY20_04245"/>
<dbReference type="Pfam" id="PF13379">
    <property type="entry name" value="NMT1_2"/>
    <property type="match status" value="1"/>
</dbReference>
<evidence type="ECO:0000259" key="7">
    <source>
        <dbReference type="SMART" id="SM00062"/>
    </source>
</evidence>
<dbReference type="AlphaFoldDB" id="A0A0N7GXI4"/>
<evidence type="ECO:0000256" key="5">
    <source>
        <dbReference type="ARBA" id="ARBA00070228"/>
    </source>
</evidence>
<dbReference type="NCBIfam" id="TIGR01728">
    <property type="entry name" value="SsuA_fam"/>
    <property type="match status" value="1"/>
</dbReference>
<dbReference type="EMBL" id="CP012808">
    <property type="protein sequence ID" value="ALH94803.1"/>
    <property type="molecule type" value="Genomic_DNA"/>
</dbReference>
<evidence type="ECO:0000256" key="1">
    <source>
        <dbReference type="ARBA" id="ARBA00010742"/>
    </source>
</evidence>
<dbReference type="InterPro" id="IPR010067">
    <property type="entry name" value="ABC_SsuA_sub-bd"/>
</dbReference>
<comment type="similarity">
    <text evidence="1">Belongs to the bacterial solute-binding protein SsuA/TauA family.</text>
</comment>
<keyword evidence="6" id="KW-1133">Transmembrane helix</keyword>
<dbReference type="FunFam" id="3.40.190.10:FF:000050">
    <property type="entry name" value="Sulfonate ABC transporter substrate-binding protein"/>
    <property type="match status" value="1"/>
</dbReference>
<dbReference type="Gene3D" id="3.40.190.10">
    <property type="entry name" value="Periplasmic binding protein-like II"/>
    <property type="match status" value="2"/>
</dbReference>
<dbReference type="SUPFAM" id="SSF53850">
    <property type="entry name" value="Periplasmic binding protein-like II"/>
    <property type="match status" value="1"/>
</dbReference>
<organism evidence="8 9">
    <name type="scientific">Acinetobacter equi</name>
    <dbReference type="NCBI Taxonomy" id="1324350"/>
    <lineage>
        <taxon>Bacteria</taxon>
        <taxon>Pseudomonadati</taxon>
        <taxon>Pseudomonadota</taxon>
        <taxon>Gammaproteobacteria</taxon>
        <taxon>Moraxellales</taxon>
        <taxon>Moraxellaceae</taxon>
        <taxon>Acinetobacter</taxon>
    </lineage>
</organism>
<keyword evidence="9" id="KW-1185">Reference proteome</keyword>
<dbReference type="SMART" id="SM00062">
    <property type="entry name" value="PBPb"/>
    <property type="match status" value="1"/>
</dbReference>
<keyword evidence="3" id="KW-0732">Signal</keyword>